<dbReference type="GO" id="GO:0003677">
    <property type="term" value="F:DNA binding"/>
    <property type="evidence" value="ECO:0007669"/>
    <property type="project" value="InterPro"/>
</dbReference>
<dbReference type="EMBL" id="CP004121">
    <property type="protein sequence ID" value="AGF56487.1"/>
    <property type="molecule type" value="Genomic_DNA"/>
</dbReference>
<organism evidence="2 3">
    <name type="scientific">Clostridium saccharoperbutylacetonicum N1-4(HMT)</name>
    <dbReference type="NCBI Taxonomy" id="931276"/>
    <lineage>
        <taxon>Bacteria</taxon>
        <taxon>Bacillati</taxon>
        <taxon>Bacillota</taxon>
        <taxon>Clostridia</taxon>
        <taxon>Eubacteriales</taxon>
        <taxon>Clostridiaceae</taxon>
        <taxon>Clostridium</taxon>
    </lineage>
</organism>
<dbReference type="CDD" id="cd00093">
    <property type="entry name" value="HTH_XRE"/>
    <property type="match status" value="1"/>
</dbReference>
<name>M1MYJ6_9CLOT</name>
<dbReference type="InterPro" id="IPR011990">
    <property type="entry name" value="TPR-like_helical_dom_sf"/>
</dbReference>
<dbReference type="HOGENOM" id="CLU_643574_0_0_9"/>
<dbReference type="PROSITE" id="PS50943">
    <property type="entry name" value="HTH_CROC1"/>
    <property type="match status" value="1"/>
</dbReference>
<dbReference type="SMART" id="SM00028">
    <property type="entry name" value="TPR"/>
    <property type="match status" value="4"/>
</dbReference>
<dbReference type="SUPFAM" id="SSF47413">
    <property type="entry name" value="lambda repressor-like DNA-binding domains"/>
    <property type="match status" value="1"/>
</dbReference>
<protein>
    <submittedName>
        <fullName evidence="2">Tetratricopeptide repeat/helix-turn-helix domain-containing protein</fullName>
    </submittedName>
</protein>
<dbReference type="PATRIC" id="fig|931276.5.peg.2734"/>
<dbReference type="AlphaFoldDB" id="M1MYJ6"/>
<dbReference type="InterPro" id="IPR001387">
    <property type="entry name" value="Cro/C1-type_HTH"/>
</dbReference>
<accession>M1MYJ6</accession>
<dbReference type="SUPFAM" id="SSF48452">
    <property type="entry name" value="TPR-like"/>
    <property type="match status" value="2"/>
</dbReference>
<dbReference type="Pfam" id="PF13181">
    <property type="entry name" value="TPR_8"/>
    <property type="match status" value="2"/>
</dbReference>
<dbReference type="KEGG" id="csr:Cspa_c27220"/>
<dbReference type="SMART" id="SM00530">
    <property type="entry name" value="HTH_XRE"/>
    <property type="match status" value="1"/>
</dbReference>
<proteinExistence type="predicted"/>
<sequence>MFDNQVMPIGTKIKELRKILNMTQVELAEGICSINNISLLENNKQKLTYKLAVRLATNFNKKSKNTLITTEELMRDEDDQANIIIENNIISTLEKIKIIKSFEEMLDEAEWLLKKYNIIDKNKIKLYNTASNFYYNNYSYYKSYEMCRIGLTIAINCGNKLEEANFYISKARINVALKKYLEALQQLEHAEKINDFDNDELFRRICFNKAVLYKKMNKFAESLEYLDKIKNIVNDQKRMMDLKTMYANCLECLQEYEKSEKEYIEILDIAMKLNNQDLIALTYRNLSELHFNMKNNKNALMFINASLENNHNNSHVNDDMFFAAKIYKRLEKYSEAKKYLLRALEISEETDRENSELIENIIYELILIYIIENDEDNINLMEQKSKELNVDYRLIYLELIKYYRIKNEEKSIYFNNELIEIIKKEKNF</sequence>
<dbReference type="STRING" id="36745.CLSAP_29110"/>
<evidence type="ECO:0000313" key="3">
    <source>
        <dbReference type="Proteomes" id="UP000011728"/>
    </source>
</evidence>
<reference evidence="2 3" key="1">
    <citation type="submission" date="2013-02" db="EMBL/GenBank/DDBJ databases">
        <title>Genome sequence of Clostridium saccharoperbutylacetonicum N1-4(HMT).</title>
        <authorList>
            <person name="Poehlein A."/>
            <person name="Daniel R."/>
        </authorList>
    </citation>
    <scope>NUCLEOTIDE SEQUENCE [LARGE SCALE GENOMIC DNA]</scope>
    <source>
        <strain evidence="3">N1-4(HMT)</strain>
    </source>
</reference>
<dbReference type="Gene3D" id="1.25.40.10">
    <property type="entry name" value="Tetratricopeptide repeat domain"/>
    <property type="match status" value="3"/>
</dbReference>
<keyword evidence="3" id="KW-1185">Reference proteome</keyword>
<dbReference type="Proteomes" id="UP000011728">
    <property type="component" value="Chromosome"/>
</dbReference>
<dbReference type="InterPro" id="IPR019734">
    <property type="entry name" value="TPR_rpt"/>
</dbReference>
<evidence type="ECO:0000259" key="1">
    <source>
        <dbReference type="PROSITE" id="PS50943"/>
    </source>
</evidence>
<dbReference type="Pfam" id="PF01381">
    <property type="entry name" value="HTH_3"/>
    <property type="match status" value="1"/>
</dbReference>
<dbReference type="RefSeq" id="WP_015392806.1">
    <property type="nucleotide sequence ID" value="NC_020291.1"/>
</dbReference>
<dbReference type="InterPro" id="IPR010982">
    <property type="entry name" value="Lambda_DNA-bd_dom_sf"/>
</dbReference>
<feature type="domain" description="HTH cro/C1-type" evidence="1">
    <location>
        <begin position="13"/>
        <end position="67"/>
    </location>
</feature>
<evidence type="ECO:0000313" key="2">
    <source>
        <dbReference type="EMBL" id="AGF56487.1"/>
    </source>
</evidence>
<dbReference type="eggNOG" id="COG0457">
    <property type="taxonomic scope" value="Bacteria"/>
</dbReference>
<gene>
    <name evidence="2" type="ORF">Cspa_c27220</name>
</gene>